<evidence type="ECO:0000256" key="1">
    <source>
        <dbReference type="SAM" id="MobiDB-lite"/>
    </source>
</evidence>
<accession>A0ABU9Y105</accession>
<comment type="caution">
    <text evidence="2">The sequence shown here is derived from an EMBL/GenBank/DDBJ whole genome shotgun (WGS) entry which is preliminary data.</text>
</comment>
<dbReference type="Proteomes" id="UP001419910">
    <property type="component" value="Unassembled WGS sequence"/>
</dbReference>
<name>A0ABU9Y105_9SPHN</name>
<dbReference type="EMBL" id="JBDIME010000004">
    <property type="protein sequence ID" value="MEN2789453.1"/>
    <property type="molecule type" value="Genomic_DNA"/>
</dbReference>
<keyword evidence="3" id="KW-1185">Reference proteome</keyword>
<protein>
    <submittedName>
        <fullName evidence="2">Uncharacterized protein</fullName>
    </submittedName>
</protein>
<organism evidence="2 3">
    <name type="scientific">Sphingomonas oligophenolica</name>
    <dbReference type="NCBI Taxonomy" id="301154"/>
    <lineage>
        <taxon>Bacteria</taxon>
        <taxon>Pseudomonadati</taxon>
        <taxon>Pseudomonadota</taxon>
        <taxon>Alphaproteobacteria</taxon>
        <taxon>Sphingomonadales</taxon>
        <taxon>Sphingomonadaceae</taxon>
        <taxon>Sphingomonas</taxon>
    </lineage>
</organism>
<sequence length="117" mass="12571">MTARLLPLDFAALEPFAPRWAITGSAHRAALRGASSAEERQAFFEAAGPLLAPALDYLDSRPLAGLDAAEQRLMAMMLSLAHVAQAVEIQGPDESGGARWRERMRIGRTPADEGEEG</sequence>
<dbReference type="RefSeq" id="WP_343887246.1">
    <property type="nucleotide sequence ID" value="NZ_BAAAEH010000002.1"/>
</dbReference>
<gene>
    <name evidence="2" type="ORF">ABC974_07450</name>
</gene>
<reference evidence="2 3" key="1">
    <citation type="submission" date="2024-05" db="EMBL/GenBank/DDBJ databases">
        <authorList>
            <person name="Liu Q."/>
            <person name="Xin Y.-H."/>
        </authorList>
    </citation>
    <scope>NUCLEOTIDE SEQUENCE [LARGE SCALE GENOMIC DNA]</scope>
    <source>
        <strain evidence="2 3">CGMCC 1.10181</strain>
    </source>
</reference>
<proteinExistence type="predicted"/>
<feature type="region of interest" description="Disordered" evidence="1">
    <location>
        <begin position="92"/>
        <end position="117"/>
    </location>
</feature>
<evidence type="ECO:0000313" key="2">
    <source>
        <dbReference type="EMBL" id="MEN2789453.1"/>
    </source>
</evidence>
<evidence type="ECO:0000313" key="3">
    <source>
        <dbReference type="Proteomes" id="UP001419910"/>
    </source>
</evidence>